<gene>
    <name evidence="2" type="ORF">UV00_C0006G0037</name>
</gene>
<keyword evidence="1" id="KW-0732">Signal</keyword>
<name>A0A0G0YPV8_UNCKA</name>
<dbReference type="AlphaFoldDB" id="A0A0G0YPV8"/>
<accession>A0A0G0YPV8</accession>
<evidence type="ECO:0000256" key="1">
    <source>
        <dbReference type="SAM" id="SignalP"/>
    </source>
</evidence>
<feature type="signal peptide" evidence="1">
    <location>
        <begin position="1"/>
        <end position="25"/>
    </location>
</feature>
<sequence>MKIRLLVGSFVVLASFLMMSCSARGATEPSSTAAVQVATNPARPTLEKTLTPTASLVPTPLPTEVPTPTVVSDYGAWDENEVGLFWTTTGSLLLYDPTFPQDDPTLVLLSEFMKYDEWEGPAEKVSPMEVCGWIYDAFASGYGTKLYKDGVFIEEKTREYRWSEASVYLGDSAKLPYCPQFDANTKPNFDISTD</sequence>
<reference evidence="2 3" key="1">
    <citation type="journal article" date="2015" name="Nature">
        <title>rRNA introns, odd ribosomes, and small enigmatic genomes across a large radiation of phyla.</title>
        <authorList>
            <person name="Brown C.T."/>
            <person name="Hug L.A."/>
            <person name="Thomas B.C."/>
            <person name="Sharon I."/>
            <person name="Castelle C.J."/>
            <person name="Singh A."/>
            <person name="Wilkins M.J."/>
            <person name="Williams K.H."/>
            <person name="Banfield J.F."/>
        </authorList>
    </citation>
    <scope>NUCLEOTIDE SEQUENCE [LARGE SCALE GENOMIC DNA]</scope>
</reference>
<proteinExistence type="predicted"/>
<protein>
    <submittedName>
        <fullName evidence="2">Uncharacterized protein</fullName>
    </submittedName>
</protein>
<dbReference type="EMBL" id="LCCU01000006">
    <property type="protein sequence ID" value="KKS38639.1"/>
    <property type="molecule type" value="Genomic_DNA"/>
</dbReference>
<comment type="caution">
    <text evidence="2">The sequence shown here is derived from an EMBL/GenBank/DDBJ whole genome shotgun (WGS) entry which is preliminary data.</text>
</comment>
<organism evidence="2 3">
    <name type="scientific">candidate division WWE3 bacterium GW2011_GWF1_42_14</name>
    <dbReference type="NCBI Taxonomy" id="1619138"/>
    <lineage>
        <taxon>Bacteria</taxon>
        <taxon>Katanobacteria</taxon>
    </lineage>
</organism>
<evidence type="ECO:0000313" key="2">
    <source>
        <dbReference type="EMBL" id="KKS38639.1"/>
    </source>
</evidence>
<dbReference type="Proteomes" id="UP000033847">
    <property type="component" value="Unassembled WGS sequence"/>
</dbReference>
<evidence type="ECO:0000313" key="3">
    <source>
        <dbReference type="Proteomes" id="UP000033847"/>
    </source>
</evidence>
<dbReference type="PROSITE" id="PS51257">
    <property type="entry name" value="PROKAR_LIPOPROTEIN"/>
    <property type="match status" value="1"/>
</dbReference>
<feature type="chain" id="PRO_5002535635" evidence="1">
    <location>
        <begin position="26"/>
        <end position="194"/>
    </location>
</feature>